<keyword evidence="4" id="KW-0813">Transport</keyword>
<keyword evidence="6 13" id="KW-0732">Signal</keyword>
<keyword evidence="5" id="KW-0479">Metal-binding</keyword>
<dbReference type="InterPro" id="IPR035520">
    <property type="entry name" value="ZnuA"/>
</dbReference>
<feature type="chain" id="PRO_5047408839" description="High-affinity zinc uptake system protein ZnuA" evidence="13">
    <location>
        <begin position="27"/>
        <end position="321"/>
    </location>
</feature>
<evidence type="ECO:0000256" key="7">
    <source>
        <dbReference type="ARBA" id="ARBA00022764"/>
    </source>
</evidence>
<comment type="caution">
    <text evidence="14">The sequence shown here is derived from an EMBL/GenBank/DDBJ whole genome shotgun (WGS) entry which is preliminary data.</text>
</comment>
<dbReference type="Gene3D" id="3.40.50.1980">
    <property type="entry name" value="Nitrogenase molybdenum iron protein domain"/>
    <property type="match status" value="2"/>
</dbReference>
<dbReference type="RefSeq" id="WP_214235203.1">
    <property type="nucleotide sequence ID" value="NZ_JABBFR010000001.1"/>
</dbReference>
<evidence type="ECO:0000256" key="2">
    <source>
        <dbReference type="ARBA" id="ARBA00011028"/>
    </source>
</evidence>
<dbReference type="EMBL" id="JABBFR010000001">
    <property type="protein sequence ID" value="MBT0722945.1"/>
    <property type="molecule type" value="Genomic_DNA"/>
</dbReference>
<evidence type="ECO:0000256" key="4">
    <source>
        <dbReference type="ARBA" id="ARBA00022448"/>
    </source>
</evidence>
<evidence type="ECO:0000313" key="15">
    <source>
        <dbReference type="Proteomes" id="UP000790096"/>
    </source>
</evidence>
<feature type="signal peptide" evidence="13">
    <location>
        <begin position="1"/>
        <end position="26"/>
    </location>
</feature>
<dbReference type="SUPFAM" id="SSF53807">
    <property type="entry name" value="Helical backbone' metal receptor"/>
    <property type="match status" value="1"/>
</dbReference>
<keyword evidence="8" id="KW-0862">Zinc</keyword>
<proteinExistence type="inferred from homology"/>
<keyword evidence="11" id="KW-1015">Disulfide bond</keyword>
<evidence type="ECO:0000256" key="3">
    <source>
        <dbReference type="ARBA" id="ARBA00015915"/>
    </source>
</evidence>
<evidence type="ECO:0000256" key="11">
    <source>
        <dbReference type="ARBA" id="ARBA00023157"/>
    </source>
</evidence>
<evidence type="ECO:0000256" key="1">
    <source>
        <dbReference type="ARBA" id="ARBA00004418"/>
    </source>
</evidence>
<comment type="function">
    <text evidence="12">Part of the ATP-binding cassette (ABC) transport system ZnuABC involved in zinc import. Binds zinc with high affinity and specificity and delivers it to the membrane permease for translocation into the cytoplasm.</text>
</comment>
<keyword evidence="10" id="KW-0406">Ion transport</keyword>
<gene>
    <name evidence="14" type="primary">znuA</name>
    <name evidence="14" type="ORF">HH682_00505</name>
</gene>
<keyword evidence="15" id="KW-1185">Reference proteome</keyword>
<comment type="subcellular location">
    <subcellularLocation>
        <location evidence="1">Periplasm</location>
    </subcellularLocation>
</comment>
<evidence type="ECO:0000256" key="5">
    <source>
        <dbReference type="ARBA" id="ARBA00022723"/>
    </source>
</evidence>
<comment type="similarity">
    <text evidence="2">Belongs to the bacterial solute-binding protein 9 family.</text>
</comment>
<keyword evidence="9" id="KW-0864">Zinc transport</keyword>
<evidence type="ECO:0000256" key="6">
    <source>
        <dbReference type="ARBA" id="ARBA00022729"/>
    </source>
</evidence>
<keyword evidence="7" id="KW-0574">Periplasm</keyword>
<organism evidence="14 15">
    <name type="scientific">Rosenbergiella gaditana</name>
    <dbReference type="NCBI Taxonomy" id="2726987"/>
    <lineage>
        <taxon>Bacteria</taxon>
        <taxon>Pseudomonadati</taxon>
        <taxon>Pseudomonadota</taxon>
        <taxon>Gammaproteobacteria</taxon>
        <taxon>Enterobacterales</taxon>
        <taxon>Erwiniaceae</taxon>
        <taxon>Rosenbergiella</taxon>
    </lineage>
</organism>
<dbReference type="PANTHER" id="PTHR42953">
    <property type="entry name" value="HIGH-AFFINITY ZINC UPTAKE SYSTEM PROTEIN ZNUA-RELATED"/>
    <property type="match status" value="1"/>
</dbReference>
<dbReference type="NCBIfam" id="NF007091">
    <property type="entry name" value="PRK09545.1"/>
    <property type="match status" value="1"/>
</dbReference>
<name>A0ABS5SSC4_9GAMM</name>
<protein>
    <recommendedName>
        <fullName evidence="3">High-affinity zinc uptake system protein ZnuA</fullName>
    </recommendedName>
</protein>
<dbReference type="Pfam" id="PF01297">
    <property type="entry name" value="ZnuA"/>
    <property type="match status" value="1"/>
</dbReference>
<sequence>MKRKNHFPKLALGLSIMFAMSSLTQAEVVTSIKPLGFIAAAIAEGVTPVTVVLPDGASEHDYALRPSDIRRIKNADLLVWVGPEMESFITRSASQLPANKNLELTALPVIQSHLVGEDDHDHPSLQANAINTANSSDRELSDSHSHQGTYNLHIWMSPEMALMSATAIHDRLVQSMPAQKIKLDSNLSQFKDSLGDADKQISKQLSKVKDNRYYVFHDAYTYFEQHYGLSPLGYFTVNPEIQPGAQKLHEIRTQLTEHKAQCVFAEPQFRPAVIDAVSRGTGVRKGTLDPLGSNISLSQDSYVKFLSQLSSQYVSCLKPMN</sequence>
<dbReference type="InterPro" id="IPR006127">
    <property type="entry name" value="ZnuA-like"/>
</dbReference>
<evidence type="ECO:0000256" key="9">
    <source>
        <dbReference type="ARBA" id="ARBA00022906"/>
    </source>
</evidence>
<evidence type="ECO:0000256" key="8">
    <source>
        <dbReference type="ARBA" id="ARBA00022833"/>
    </source>
</evidence>
<evidence type="ECO:0000256" key="12">
    <source>
        <dbReference type="ARBA" id="ARBA00045516"/>
    </source>
</evidence>
<evidence type="ECO:0000256" key="10">
    <source>
        <dbReference type="ARBA" id="ARBA00023065"/>
    </source>
</evidence>
<reference evidence="14 15" key="1">
    <citation type="submission" date="2020-04" db="EMBL/GenBank/DDBJ databases">
        <title>Genome sequencing of Rosenbergiella species.</title>
        <authorList>
            <person name="Alvarez-Perez S."/>
            <person name="Lievens B."/>
        </authorList>
    </citation>
    <scope>NUCLEOTIDE SEQUENCE [LARGE SCALE GENOMIC DNA]</scope>
    <source>
        <strain evidence="14 15">S61</strain>
    </source>
</reference>
<evidence type="ECO:0000313" key="14">
    <source>
        <dbReference type="EMBL" id="MBT0722945.1"/>
    </source>
</evidence>
<dbReference type="PANTHER" id="PTHR42953:SF3">
    <property type="entry name" value="HIGH-AFFINITY ZINC UPTAKE SYSTEM PROTEIN ZNUA"/>
    <property type="match status" value="1"/>
</dbReference>
<dbReference type="InterPro" id="IPR050492">
    <property type="entry name" value="Bact_metal-bind_prot9"/>
</dbReference>
<accession>A0ABS5SSC4</accession>
<evidence type="ECO:0000256" key="13">
    <source>
        <dbReference type="SAM" id="SignalP"/>
    </source>
</evidence>
<dbReference type="CDD" id="cd01019">
    <property type="entry name" value="ZnuA"/>
    <property type="match status" value="1"/>
</dbReference>
<dbReference type="Proteomes" id="UP000790096">
    <property type="component" value="Unassembled WGS sequence"/>
</dbReference>